<feature type="transmembrane region" description="Helical" evidence="1">
    <location>
        <begin position="169"/>
        <end position="190"/>
    </location>
</feature>
<protein>
    <submittedName>
        <fullName evidence="2">Carotene biosynthesis associated membrane protein</fullName>
    </submittedName>
</protein>
<feature type="transmembrane region" description="Helical" evidence="1">
    <location>
        <begin position="35"/>
        <end position="54"/>
    </location>
</feature>
<dbReference type="InterPro" id="IPR007354">
    <property type="entry name" value="CruF-like"/>
</dbReference>
<dbReference type="AlphaFoldDB" id="A0A399F3F1"/>
<feature type="transmembrane region" description="Helical" evidence="1">
    <location>
        <begin position="60"/>
        <end position="77"/>
    </location>
</feature>
<dbReference type="PANTHER" id="PTHR39419:SF1">
    <property type="entry name" value="SLL0814 PROTEIN"/>
    <property type="match status" value="1"/>
</dbReference>
<proteinExistence type="predicted"/>
<feature type="transmembrane region" description="Helical" evidence="1">
    <location>
        <begin position="302"/>
        <end position="321"/>
    </location>
</feature>
<keyword evidence="3" id="KW-1185">Reference proteome</keyword>
<dbReference type="Proteomes" id="UP000266178">
    <property type="component" value="Unassembled WGS sequence"/>
</dbReference>
<comment type="caution">
    <text evidence="2">The sequence shown here is derived from an EMBL/GenBank/DDBJ whole genome shotgun (WGS) entry which is preliminary data.</text>
</comment>
<feature type="transmembrane region" description="Helical" evidence="1">
    <location>
        <begin position="142"/>
        <end position="163"/>
    </location>
</feature>
<evidence type="ECO:0000313" key="3">
    <source>
        <dbReference type="Proteomes" id="UP000266178"/>
    </source>
</evidence>
<sequence>MGYAGLSLGVLLVSALLTLGWPRRSGGSGSPFLRLLGALLGMGLALLGAGLLVTGQSPPLALGLALLGPGLALLAALGGDRLWMGRFPIAGGVLVSAGLGFAGALALGLPAALGPLLLAATFGAQVGWLGRDPEVRARLQALSVRLEPWMVLLALAVLVRIPVPLWPQGFPLLGLIQMVLLTLAALEWGWRRIGPRILLLAATAFGLGLGLEVMGSRTGFPFGSYSYAGAPPPLLWGVPLVVPLGWFALVFSAHLLANGRPWYTGLLVLAWDAGLEALMTTKGYWAWHDPHPLWYGAPLSNYLAWFGVGSLFSLLFSWLAPGLGQGGMAWAYRLEALFLPAGLLLFGLWPAAVVCALGMNLLAWPWKRRVRRGPQMAT</sequence>
<name>A0A399F3F1_9DEIN</name>
<feature type="transmembrane region" description="Helical" evidence="1">
    <location>
        <begin position="6"/>
        <end position="23"/>
    </location>
</feature>
<keyword evidence="1" id="KW-0472">Membrane</keyword>
<evidence type="ECO:0000256" key="1">
    <source>
        <dbReference type="SAM" id="Phobius"/>
    </source>
</evidence>
<evidence type="ECO:0000313" key="2">
    <source>
        <dbReference type="EMBL" id="RIH90623.1"/>
    </source>
</evidence>
<feature type="transmembrane region" description="Helical" evidence="1">
    <location>
        <begin position="197"/>
        <end position="214"/>
    </location>
</feature>
<organism evidence="2 3">
    <name type="scientific">Meiothermus granaticius NBRC 107808</name>
    <dbReference type="NCBI Taxonomy" id="1227551"/>
    <lineage>
        <taxon>Bacteria</taxon>
        <taxon>Thermotogati</taxon>
        <taxon>Deinococcota</taxon>
        <taxon>Deinococci</taxon>
        <taxon>Thermales</taxon>
        <taxon>Thermaceae</taxon>
        <taxon>Meiothermus</taxon>
    </lineage>
</organism>
<keyword evidence="1" id="KW-1133">Transmembrane helix</keyword>
<reference evidence="2 3" key="1">
    <citation type="submission" date="2018-08" db="EMBL/GenBank/DDBJ databases">
        <title>Meiothermus granaticius genome AF-68 sequencing project.</title>
        <authorList>
            <person name="Da Costa M.S."/>
            <person name="Albuquerque L."/>
            <person name="Raposo P."/>
            <person name="Froufe H.J.C."/>
            <person name="Barroso C.S."/>
            <person name="Egas C."/>
        </authorList>
    </citation>
    <scope>NUCLEOTIDE SEQUENCE [LARGE SCALE GENOMIC DNA]</scope>
    <source>
        <strain evidence="2 3">AF-68</strain>
    </source>
</reference>
<feature type="transmembrane region" description="Helical" evidence="1">
    <location>
        <begin position="341"/>
        <end position="363"/>
    </location>
</feature>
<dbReference type="RefSeq" id="WP_240631414.1">
    <property type="nucleotide sequence ID" value="NZ_BJXM01000008.1"/>
</dbReference>
<dbReference type="EMBL" id="QWLB01000077">
    <property type="protein sequence ID" value="RIH90623.1"/>
    <property type="molecule type" value="Genomic_DNA"/>
</dbReference>
<accession>A0A399F3F1</accession>
<feature type="transmembrane region" description="Helical" evidence="1">
    <location>
        <begin position="234"/>
        <end position="257"/>
    </location>
</feature>
<dbReference type="PANTHER" id="PTHR39419">
    <property type="entry name" value="SLL0814 PROTEIN"/>
    <property type="match status" value="1"/>
</dbReference>
<gene>
    <name evidence="2" type="ORF">Mgrana_03215</name>
</gene>
<dbReference type="Pfam" id="PF04240">
    <property type="entry name" value="Caroten_synth"/>
    <property type="match status" value="1"/>
</dbReference>
<keyword evidence="1" id="KW-0812">Transmembrane</keyword>